<evidence type="ECO:0000313" key="2">
    <source>
        <dbReference type="EMBL" id="RHZ71554.1"/>
    </source>
</evidence>
<organism evidence="2 3">
    <name type="scientific">Diversispora epigaea</name>
    <dbReference type="NCBI Taxonomy" id="1348612"/>
    <lineage>
        <taxon>Eukaryota</taxon>
        <taxon>Fungi</taxon>
        <taxon>Fungi incertae sedis</taxon>
        <taxon>Mucoromycota</taxon>
        <taxon>Glomeromycotina</taxon>
        <taxon>Glomeromycetes</taxon>
        <taxon>Diversisporales</taxon>
        <taxon>Diversisporaceae</taxon>
        <taxon>Diversispora</taxon>
    </lineage>
</organism>
<dbReference type="Proteomes" id="UP000266861">
    <property type="component" value="Unassembled WGS sequence"/>
</dbReference>
<feature type="compositionally biased region" description="Acidic residues" evidence="1">
    <location>
        <begin position="1"/>
        <end position="11"/>
    </location>
</feature>
<feature type="compositionally biased region" description="Low complexity" evidence="1">
    <location>
        <begin position="12"/>
        <end position="23"/>
    </location>
</feature>
<name>A0A397IDY4_9GLOM</name>
<evidence type="ECO:0000313" key="3">
    <source>
        <dbReference type="Proteomes" id="UP000266861"/>
    </source>
</evidence>
<protein>
    <submittedName>
        <fullName evidence="2">Uncharacterized protein</fullName>
    </submittedName>
</protein>
<keyword evidence="3" id="KW-1185">Reference proteome</keyword>
<sequence length="110" mass="12858">MDDSMIEEDNEIIPIINHNNNNNDDIEDDNNRTNNKSMQGIIVRIVFSCYKRTIEEYQESIQNHWQDYYQIPILNNFVSQMLSGLTSGNESEESKIEQNAVNEKMANIKD</sequence>
<gene>
    <name evidence="2" type="ORF">Glove_256g168</name>
</gene>
<comment type="caution">
    <text evidence="2">The sequence shown here is derived from an EMBL/GenBank/DDBJ whole genome shotgun (WGS) entry which is preliminary data.</text>
</comment>
<evidence type="ECO:0000256" key="1">
    <source>
        <dbReference type="SAM" id="MobiDB-lite"/>
    </source>
</evidence>
<dbReference type="EMBL" id="PQFF01000234">
    <property type="protein sequence ID" value="RHZ71554.1"/>
    <property type="molecule type" value="Genomic_DNA"/>
</dbReference>
<feature type="region of interest" description="Disordered" evidence="1">
    <location>
        <begin position="1"/>
        <end position="34"/>
    </location>
</feature>
<dbReference type="AlphaFoldDB" id="A0A397IDY4"/>
<reference evidence="2 3" key="1">
    <citation type="submission" date="2018-08" db="EMBL/GenBank/DDBJ databases">
        <title>Genome and evolution of the arbuscular mycorrhizal fungus Diversispora epigaea (formerly Glomus versiforme) and its bacterial endosymbionts.</title>
        <authorList>
            <person name="Sun X."/>
            <person name="Fei Z."/>
            <person name="Harrison M."/>
        </authorList>
    </citation>
    <scope>NUCLEOTIDE SEQUENCE [LARGE SCALE GENOMIC DNA]</scope>
    <source>
        <strain evidence="2 3">IT104</strain>
    </source>
</reference>
<accession>A0A397IDY4</accession>
<proteinExistence type="predicted"/>
<feature type="region of interest" description="Disordered" evidence="1">
    <location>
        <begin position="85"/>
        <end position="110"/>
    </location>
</feature>